<evidence type="ECO:0000256" key="4">
    <source>
        <dbReference type="ARBA" id="ARBA00022692"/>
    </source>
</evidence>
<dbReference type="InterPro" id="IPR008509">
    <property type="entry name" value="MOT2/MFSD5"/>
</dbReference>
<dbReference type="Proteomes" id="UP001189429">
    <property type="component" value="Unassembled WGS sequence"/>
</dbReference>
<comment type="subcellular location">
    <subcellularLocation>
        <location evidence="1">Cell membrane</location>
        <topology evidence="1">Multi-pass membrane protein</topology>
    </subcellularLocation>
</comment>
<feature type="transmembrane region" description="Helical" evidence="7">
    <location>
        <begin position="166"/>
        <end position="189"/>
    </location>
</feature>
<name>A0ABN9R8E6_9DINO</name>
<dbReference type="Pfam" id="PF05631">
    <property type="entry name" value="MFS_5"/>
    <property type="match status" value="1"/>
</dbReference>
<evidence type="ECO:0008006" key="10">
    <source>
        <dbReference type="Google" id="ProtNLM"/>
    </source>
</evidence>
<reference evidence="8" key="1">
    <citation type="submission" date="2023-10" db="EMBL/GenBank/DDBJ databases">
        <authorList>
            <person name="Chen Y."/>
            <person name="Shah S."/>
            <person name="Dougan E. K."/>
            <person name="Thang M."/>
            <person name="Chan C."/>
        </authorList>
    </citation>
    <scope>NUCLEOTIDE SEQUENCE [LARGE SCALE GENOMIC DNA]</scope>
</reference>
<organism evidence="8 9">
    <name type="scientific">Prorocentrum cordatum</name>
    <dbReference type="NCBI Taxonomy" id="2364126"/>
    <lineage>
        <taxon>Eukaryota</taxon>
        <taxon>Sar</taxon>
        <taxon>Alveolata</taxon>
        <taxon>Dinophyceae</taxon>
        <taxon>Prorocentrales</taxon>
        <taxon>Prorocentraceae</taxon>
        <taxon>Prorocentrum</taxon>
    </lineage>
</organism>
<dbReference type="EMBL" id="CAUYUJ010005191">
    <property type="protein sequence ID" value="CAK0812615.1"/>
    <property type="molecule type" value="Genomic_DNA"/>
</dbReference>
<dbReference type="PANTHER" id="PTHR23516">
    <property type="entry name" value="SAM (S-ADENOSYL METHIONINE) TRANSPORTER"/>
    <property type="match status" value="1"/>
</dbReference>
<evidence type="ECO:0000256" key="2">
    <source>
        <dbReference type="ARBA" id="ARBA00022448"/>
    </source>
</evidence>
<evidence type="ECO:0000313" key="8">
    <source>
        <dbReference type="EMBL" id="CAK0812615.1"/>
    </source>
</evidence>
<sequence>MLIVCRFTGGLAASLLFSGFECWMVSEHVGRKQLSTGLFLSMFGLMHSTMYLVAIVSGFVAGVVAERFKLHPLWEGSVVHVGGDSGPLDLAAIRLTAGAVLISHTWKEIYGEYRGEQNDNILAILEDAFTLFWRVQWTPLLDAIAACLERARYVFNSNCSPTLKSAVMLILSLFMMACMCGTSVHTAMAEMMRPKLRLRTVFPLGMLSLVEASIGATCSAEDPARG</sequence>
<keyword evidence="3" id="KW-1003">Cell membrane</keyword>
<comment type="caution">
    <text evidence="8">The sequence shown here is derived from an EMBL/GenBank/DDBJ whole genome shotgun (WGS) entry which is preliminary data.</text>
</comment>
<keyword evidence="6 7" id="KW-0472">Membrane</keyword>
<keyword evidence="9" id="KW-1185">Reference proteome</keyword>
<gene>
    <name evidence="8" type="ORF">PCOR1329_LOCUS16867</name>
</gene>
<accession>A0ABN9R8E6</accession>
<feature type="transmembrane region" description="Helical" evidence="7">
    <location>
        <begin position="38"/>
        <end position="65"/>
    </location>
</feature>
<protein>
    <recommendedName>
        <fullName evidence="10">H(+)-exporting diphosphatase</fullName>
    </recommendedName>
</protein>
<evidence type="ECO:0000256" key="1">
    <source>
        <dbReference type="ARBA" id="ARBA00004651"/>
    </source>
</evidence>
<keyword evidence="2" id="KW-0813">Transport</keyword>
<keyword evidence="5 7" id="KW-1133">Transmembrane helix</keyword>
<dbReference type="PANTHER" id="PTHR23516:SF1">
    <property type="entry name" value="MOLYBDATE-ANION TRANSPORTER"/>
    <property type="match status" value="1"/>
</dbReference>
<proteinExistence type="predicted"/>
<evidence type="ECO:0000256" key="7">
    <source>
        <dbReference type="SAM" id="Phobius"/>
    </source>
</evidence>
<evidence type="ECO:0000256" key="5">
    <source>
        <dbReference type="ARBA" id="ARBA00022989"/>
    </source>
</evidence>
<evidence type="ECO:0000256" key="6">
    <source>
        <dbReference type="ARBA" id="ARBA00023136"/>
    </source>
</evidence>
<evidence type="ECO:0000256" key="3">
    <source>
        <dbReference type="ARBA" id="ARBA00022475"/>
    </source>
</evidence>
<feature type="transmembrane region" description="Helical" evidence="7">
    <location>
        <begin position="6"/>
        <end position="26"/>
    </location>
</feature>
<evidence type="ECO:0000313" key="9">
    <source>
        <dbReference type="Proteomes" id="UP001189429"/>
    </source>
</evidence>
<keyword evidence="4 7" id="KW-0812">Transmembrane</keyword>